<dbReference type="PANTHER" id="PTHR40082">
    <property type="entry name" value="BLR5956 PROTEIN"/>
    <property type="match status" value="1"/>
</dbReference>
<dbReference type="PANTHER" id="PTHR40082:SF1">
    <property type="entry name" value="BLR5956 PROTEIN"/>
    <property type="match status" value="1"/>
</dbReference>
<evidence type="ECO:0000313" key="2">
    <source>
        <dbReference type="EMBL" id="GER82928.1"/>
    </source>
</evidence>
<name>A0A5J4K1P6_9CHLR</name>
<dbReference type="EMBL" id="BKZV01000002">
    <property type="protein sequence ID" value="GER82928.1"/>
    <property type="molecule type" value="Genomic_DNA"/>
</dbReference>
<gene>
    <name evidence="2" type="ORF">KTAU_15650</name>
</gene>
<dbReference type="FunFam" id="3.40.50.10090:FF:000001">
    <property type="entry name" value="Bifunctional uroporphyrinogen-III C-methyltransferase/uroporphyrinogen-III synthase"/>
    <property type="match status" value="1"/>
</dbReference>
<dbReference type="GO" id="GO:0004852">
    <property type="term" value="F:uroporphyrinogen-III synthase activity"/>
    <property type="evidence" value="ECO:0007669"/>
    <property type="project" value="InterPro"/>
</dbReference>
<evidence type="ECO:0000259" key="1">
    <source>
        <dbReference type="Pfam" id="PF02602"/>
    </source>
</evidence>
<dbReference type="GO" id="GO:0006780">
    <property type="term" value="P:uroporphyrinogen III biosynthetic process"/>
    <property type="evidence" value="ECO:0007669"/>
    <property type="project" value="InterPro"/>
</dbReference>
<comment type="caution">
    <text evidence="2">The sequence shown here is derived from an EMBL/GenBank/DDBJ whole genome shotgun (WGS) entry which is preliminary data.</text>
</comment>
<sequence length="305" mass="32317">MMGAVEDQGQPLRGRTILVTRAQEQAEALSSRLQALGAKTLCFPVIRLVPPDDWAPLDRALQRLAAGRENGHAPYDWLVFTSVNGVRFCVERLRTLGLEPSLLGRGAARVAAIGPATAAALAEYGLRGVLVPEEYVAEQVAAALLAECQRQGVAPAGQRVLLARAAEARRVLAEALRQAGMLVEEVPAYRTLPATGDDPRGQQVLALIEAGRLSLATFTSSSTVRSFVRWLEQAVGEQAAGTTPGTLLARQGVAIACIGPITAATARALGLQVAVEAQPFTIEGLVAAIVAYYRRQTQAPQEQAI</sequence>
<proteinExistence type="predicted"/>
<feature type="domain" description="Tetrapyrrole biosynthesis uroporphyrinogen III synthase" evidence="1">
    <location>
        <begin position="28"/>
        <end position="287"/>
    </location>
</feature>
<dbReference type="RefSeq" id="WP_151727761.1">
    <property type="nucleotide sequence ID" value="NZ_BKZV01000002.1"/>
</dbReference>
<dbReference type="InterPro" id="IPR036108">
    <property type="entry name" value="4pyrrol_syn_uPrphyn_synt_sf"/>
</dbReference>
<evidence type="ECO:0000313" key="3">
    <source>
        <dbReference type="Proteomes" id="UP000334820"/>
    </source>
</evidence>
<dbReference type="InterPro" id="IPR003754">
    <property type="entry name" value="4pyrrol_synth_uPrphyn_synth"/>
</dbReference>
<organism evidence="2 3">
    <name type="scientific">Thermogemmatispora aurantia</name>
    <dbReference type="NCBI Taxonomy" id="2045279"/>
    <lineage>
        <taxon>Bacteria</taxon>
        <taxon>Bacillati</taxon>
        <taxon>Chloroflexota</taxon>
        <taxon>Ktedonobacteria</taxon>
        <taxon>Thermogemmatisporales</taxon>
        <taxon>Thermogemmatisporaceae</taxon>
        <taxon>Thermogemmatispora</taxon>
    </lineage>
</organism>
<dbReference type="SUPFAM" id="SSF69618">
    <property type="entry name" value="HemD-like"/>
    <property type="match status" value="1"/>
</dbReference>
<dbReference type="Proteomes" id="UP000334820">
    <property type="component" value="Unassembled WGS sequence"/>
</dbReference>
<dbReference type="AlphaFoldDB" id="A0A5J4K1P6"/>
<dbReference type="Pfam" id="PF02602">
    <property type="entry name" value="HEM4"/>
    <property type="match status" value="1"/>
</dbReference>
<accession>A0A5J4K1P6</accession>
<protein>
    <recommendedName>
        <fullName evidence="1">Tetrapyrrole biosynthesis uroporphyrinogen III synthase domain-containing protein</fullName>
    </recommendedName>
</protein>
<dbReference type="Gene3D" id="3.40.50.10090">
    <property type="match status" value="2"/>
</dbReference>
<reference evidence="2 3" key="1">
    <citation type="journal article" date="2019" name="Int. J. Syst. Evol. Microbiol.">
        <title>Thermogemmatispora aurantia sp. nov. and Thermogemmatispora argillosa sp. nov., within the class Ktedonobacteria, and emended description of the genus Thermogemmatispora.</title>
        <authorList>
            <person name="Zheng Y."/>
            <person name="Wang C.M."/>
            <person name="Sakai Y."/>
            <person name="Abe K."/>
            <person name="Yokota A."/>
            <person name="Yabe S."/>
        </authorList>
    </citation>
    <scope>NUCLEOTIDE SEQUENCE [LARGE SCALE GENOMIC DNA]</scope>
    <source>
        <strain evidence="2 3">A1-2</strain>
    </source>
</reference>
<keyword evidence="3" id="KW-1185">Reference proteome</keyword>
<dbReference type="InterPro" id="IPR039793">
    <property type="entry name" value="UROS/Hem4"/>
</dbReference>
<dbReference type="CDD" id="cd06578">
    <property type="entry name" value="HemD"/>
    <property type="match status" value="1"/>
</dbReference>